<evidence type="ECO:0000313" key="1">
    <source>
        <dbReference type="EMBL" id="QHI70141.1"/>
    </source>
</evidence>
<dbReference type="Proteomes" id="UP000464954">
    <property type="component" value="Chromosome"/>
</dbReference>
<dbReference type="RefSeq" id="WP_160629320.1">
    <property type="nucleotide sequence ID" value="NZ_CP047593.1"/>
</dbReference>
<name>A0A6P1M8D4_9BACT</name>
<dbReference type="EMBL" id="CP047593">
    <property type="protein sequence ID" value="QHI70141.1"/>
    <property type="molecule type" value="Genomic_DNA"/>
</dbReference>
<protein>
    <recommendedName>
        <fullName evidence="3">Capsid protein</fullName>
    </recommendedName>
</protein>
<dbReference type="AlphaFoldDB" id="A0A6P1M8D4"/>
<evidence type="ECO:0008006" key="3">
    <source>
        <dbReference type="Google" id="ProtNLM"/>
    </source>
</evidence>
<gene>
    <name evidence="1" type="ORF">GT409_12030</name>
</gene>
<organism evidence="1 2">
    <name type="scientific">Tichowtungia aerotolerans</name>
    <dbReference type="NCBI Taxonomy" id="2697043"/>
    <lineage>
        <taxon>Bacteria</taxon>
        <taxon>Pseudomonadati</taxon>
        <taxon>Kiritimatiellota</taxon>
        <taxon>Tichowtungiia</taxon>
        <taxon>Tichowtungiales</taxon>
        <taxon>Tichowtungiaceae</taxon>
        <taxon>Tichowtungia</taxon>
    </lineage>
</organism>
<dbReference type="Gene3D" id="3.90.1690.10">
    <property type="entry name" value="phage-related protein like domain"/>
    <property type="match status" value="1"/>
</dbReference>
<keyword evidence="2" id="KW-1185">Reference proteome</keyword>
<proteinExistence type="predicted"/>
<sequence length="313" mass="34084">MSRLSTISSSPMLRQFAQGAAQSAIMPVADFIAPTIEVPTSTGRFKKYTEKHRFHIPKTLRTLGGRASELRFEVSDQTFNCEPHALDYPVDNLEQLEAEGLENMLREGAVAVAEVAALAHEKTVIDLAVESIGPGADATWNDAADPVADIDDSILDVIKACKYGSLMNIGVLFGASAWNVFKNQAKVRGRFVVGSGARSGVGLAVPTQSNAGELFIGSPEVRTSYMVFDDAPEGVDEDVQFLLDSVVLVFARKAQPTRRDPSFMKTFRLMNRFMVPGSYQRDDGRVEVAKFDWSEDVQVSNSSAAKRINVSAA</sequence>
<dbReference type="KEGG" id="taer:GT409_12030"/>
<reference evidence="1 2" key="1">
    <citation type="submission" date="2020-01" db="EMBL/GenBank/DDBJ databases">
        <title>Ponticoccus aerotolerans gen. nov., sp. nov., an anaerobic bacterium and proposal of Ponticoccusceae fam. nov., Ponticoccusles ord. nov. and Ponticoccuse classis nov. in the phylum Kiritimatiellaeota.</title>
        <authorList>
            <person name="Zhou L.Y."/>
            <person name="Du Z.J."/>
        </authorList>
    </citation>
    <scope>NUCLEOTIDE SEQUENCE [LARGE SCALE GENOMIC DNA]</scope>
    <source>
        <strain evidence="1 2">S-5007</strain>
    </source>
</reference>
<evidence type="ECO:0000313" key="2">
    <source>
        <dbReference type="Proteomes" id="UP000464954"/>
    </source>
</evidence>
<accession>A0A6P1M8D4</accession>
<dbReference type="InterPro" id="IPR053738">
    <property type="entry name" value="Lambda_capsid_assembly"/>
</dbReference>